<feature type="compositionally biased region" description="Low complexity" evidence="1">
    <location>
        <begin position="535"/>
        <end position="545"/>
    </location>
</feature>
<evidence type="ECO:0000313" key="3">
    <source>
        <dbReference type="EMBL" id="MFC4606579.1"/>
    </source>
</evidence>
<protein>
    <submittedName>
        <fullName evidence="3">DUF6350 family protein</fullName>
    </submittedName>
</protein>
<evidence type="ECO:0000256" key="1">
    <source>
        <dbReference type="SAM" id="MobiDB-lite"/>
    </source>
</evidence>
<feature type="compositionally biased region" description="Basic and acidic residues" evidence="1">
    <location>
        <begin position="481"/>
        <end position="497"/>
    </location>
</feature>
<dbReference type="Pfam" id="PF19877">
    <property type="entry name" value="DUF6350"/>
    <property type="match status" value="1"/>
</dbReference>
<reference evidence="4" key="1">
    <citation type="journal article" date="2019" name="Int. J. Syst. Evol. Microbiol.">
        <title>The Global Catalogue of Microorganisms (GCM) 10K type strain sequencing project: providing services to taxonomists for standard genome sequencing and annotation.</title>
        <authorList>
            <consortium name="The Broad Institute Genomics Platform"/>
            <consortium name="The Broad Institute Genome Sequencing Center for Infectious Disease"/>
            <person name="Wu L."/>
            <person name="Ma J."/>
        </authorList>
    </citation>
    <scope>NUCLEOTIDE SEQUENCE [LARGE SCALE GENOMIC DNA]</scope>
    <source>
        <strain evidence="4">CGMCC 4.7139</strain>
    </source>
</reference>
<name>A0ABV9G1R1_9ACTN</name>
<keyword evidence="2" id="KW-1133">Transmembrane helix</keyword>
<dbReference type="EMBL" id="JBHSFE010000003">
    <property type="protein sequence ID" value="MFC4606579.1"/>
    <property type="molecule type" value="Genomic_DNA"/>
</dbReference>
<feature type="transmembrane region" description="Helical" evidence="2">
    <location>
        <begin position="109"/>
        <end position="128"/>
    </location>
</feature>
<feature type="region of interest" description="Disordered" evidence="1">
    <location>
        <begin position="410"/>
        <end position="559"/>
    </location>
</feature>
<feature type="transmembrane region" description="Helical" evidence="2">
    <location>
        <begin position="191"/>
        <end position="212"/>
    </location>
</feature>
<comment type="caution">
    <text evidence="3">The sequence shown here is derived from an EMBL/GenBank/DDBJ whole genome shotgun (WGS) entry which is preliminary data.</text>
</comment>
<dbReference type="RefSeq" id="WP_381190923.1">
    <property type="nucleotide sequence ID" value="NZ_JBHSFE010000003.1"/>
</dbReference>
<feature type="transmembrane region" description="Helical" evidence="2">
    <location>
        <begin position="232"/>
        <end position="251"/>
    </location>
</feature>
<dbReference type="InterPro" id="IPR045931">
    <property type="entry name" value="DUF6350"/>
</dbReference>
<dbReference type="Proteomes" id="UP001595993">
    <property type="component" value="Unassembled WGS sequence"/>
</dbReference>
<accession>A0ABV9G1R1</accession>
<gene>
    <name evidence="3" type="ORF">ACFO9E_01875</name>
</gene>
<organism evidence="3 4">
    <name type="scientific">Streptomyces maoxianensis</name>
    <dbReference type="NCBI Taxonomy" id="1459942"/>
    <lineage>
        <taxon>Bacteria</taxon>
        <taxon>Bacillati</taxon>
        <taxon>Actinomycetota</taxon>
        <taxon>Actinomycetes</taxon>
        <taxon>Kitasatosporales</taxon>
        <taxon>Streptomycetaceae</taxon>
        <taxon>Streptomyces</taxon>
    </lineage>
</organism>
<feature type="transmembrane region" description="Helical" evidence="2">
    <location>
        <begin position="140"/>
        <end position="159"/>
    </location>
</feature>
<feature type="transmembrane region" description="Helical" evidence="2">
    <location>
        <begin position="371"/>
        <end position="394"/>
    </location>
</feature>
<sequence length="559" mass="55622">MPALAASFVRGATAAGLGLGVLALVVMGLWISSPYPDSGPGGALRLVAGLWLLAHGTELVRAGTLSGAPAPVGVAPLLFGALPAWLVYRAARDALELGEGRLRPSARGALWAVTGGYLLVGIAATVYTAGGPLAADPRSAALHLPLVTALAAAVGVWTASGRPHGPLPAWVPGRVRGALARTRVAVALRSAAAGALALLGGGALLVAVSLVWHSDATQDSFQHLADAWSGRIAVLLLGFALVPNAAVWGAAYGLGPGFALGTGATATPLALAGAPALPHFPLLAAVPAQGRGTPLHWAAVAVPVLAGVMIAWFTVRAAAPRHGSRETAWGVRETALTALLGAVGCAVLTALMAAAAGGPMGTGRLAAFGPVWWLTGAAALVWTTAVGVPGALGVRAWRVRVPGRWWRRGAAEPGQASETAVPVPAVPAPAGQPEPEPGAEPGPDEGASEPDKGAPEPVDGASGPVDGASDAYDFLPSGSWAEREGGREETAALKEASEGSAAKLQPVPVPVPVPTPEPEGESESEPPDSAPPEAPAANEPPGEGESPPPPGEPSGRATP</sequence>
<evidence type="ECO:0000256" key="2">
    <source>
        <dbReference type="SAM" id="Phobius"/>
    </source>
</evidence>
<feature type="transmembrane region" description="Helical" evidence="2">
    <location>
        <begin position="12"/>
        <end position="31"/>
    </location>
</feature>
<feature type="transmembrane region" description="Helical" evidence="2">
    <location>
        <begin position="297"/>
        <end position="315"/>
    </location>
</feature>
<feature type="transmembrane region" description="Helical" evidence="2">
    <location>
        <begin position="68"/>
        <end position="88"/>
    </location>
</feature>
<keyword evidence="2" id="KW-0812">Transmembrane</keyword>
<keyword evidence="2" id="KW-0472">Membrane</keyword>
<feature type="transmembrane region" description="Helical" evidence="2">
    <location>
        <begin position="258"/>
        <end position="277"/>
    </location>
</feature>
<feature type="compositionally biased region" description="Pro residues" evidence="1">
    <location>
        <begin position="424"/>
        <end position="440"/>
    </location>
</feature>
<feature type="transmembrane region" description="Helical" evidence="2">
    <location>
        <begin position="336"/>
        <end position="359"/>
    </location>
</feature>
<keyword evidence="4" id="KW-1185">Reference proteome</keyword>
<evidence type="ECO:0000313" key="4">
    <source>
        <dbReference type="Proteomes" id="UP001595993"/>
    </source>
</evidence>
<proteinExistence type="predicted"/>
<feature type="compositionally biased region" description="Pro residues" evidence="1">
    <location>
        <begin position="507"/>
        <end position="517"/>
    </location>
</feature>